<dbReference type="Proteomes" id="UP000295645">
    <property type="component" value="Unassembled WGS sequence"/>
</dbReference>
<gene>
    <name evidence="1" type="ORF">EC912_10529</name>
</gene>
<organism evidence="1 2">
    <name type="scientific">Luteibacter rhizovicinus</name>
    <dbReference type="NCBI Taxonomy" id="242606"/>
    <lineage>
        <taxon>Bacteria</taxon>
        <taxon>Pseudomonadati</taxon>
        <taxon>Pseudomonadota</taxon>
        <taxon>Gammaproteobacteria</taxon>
        <taxon>Lysobacterales</taxon>
        <taxon>Rhodanobacteraceae</taxon>
        <taxon>Luteibacter</taxon>
    </lineage>
</organism>
<reference evidence="1 2" key="1">
    <citation type="submission" date="2019-03" db="EMBL/GenBank/DDBJ databases">
        <title>Above-ground endophytic microbial communities from plants in different locations in the United States.</title>
        <authorList>
            <person name="Frank C."/>
        </authorList>
    </citation>
    <scope>NUCLEOTIDE SEQUENCE [LARGE SCALE GENOMIC DNA]</scope>
    <source>
        <strain evidence="1 2">LP_13_YM</strain>
    </source>
</reference>
<protein>
    <submittedName>
        <fullName evidence="1">Uncharacterized protein</fullName>
    </submittedName>
</protein>
<evidence type="ECO:0000313" key="2">
    <source>
        <dbReference type="Proteomes" id="UP000295645"/>
    </source>
</evidence>
<dbReference type="EMBL" id="SMCS01000005">
    <property type="protein sequence ID" value="TCV93169.1"/>
    <property type="molecule type" value="Genomic_DNA"/>
</dbReference>
<proteinExistence type="predicted"/>
<evidence type="ECO:0000313" key="1">
    <source>
        <dbReference type="EMBL" id="TCV93169.1"/>
    </source>
</evidence>
<name>A0A4V2W3S9_9GAMM</name>
<dbReference type="AlphaFoldDB" id="A0A4V2W3S9"/>
<sequence>MIAFDDESLARQSIVSASQRAKLDALVKHAMHGNLSVPVQVADGSCGLLVDGGVARMFPPGAAISRGGDSSVASLDVEINKLLWPPGWKTRDK</sequence>
<comment type="caution">
    <text evidence="1">The sequence shown here is derived from an EMBL/GenBank/DDBJ whole genome shotgun (WGS) entry which is preliminary data.</text>
</comment>
<keyword evidence="2" id="KW-1185">Reference proteome</keyword>
<accession>A0A4V2W3S9</accession>